<reference evidence="8 9" key="1">
    <citation type="submission" date="2023-03" db="EMBL/GenBank/DDBJ databases">
        <title>Bacillus Genome Sequencing.</title>
        <authorList>
            <person name="Dunlap C."/>
        </authorList>
    </citation>
    <scope>NUCLEOTIDE SEQUENCE [LARGE SCALE GENOMIC DNA]</scope>
    <source>
        <strain evidence="8 9">B-4107</strain>
    </source>
</reference>
<dbReference type="InterPro" id="IPR036909">
    <property type="entry name" value="Cyt_c-like_dom_sf"/>
</dbReference>
<dbReference type="Gene3D" id="1.10.760.10">
    <property type="entry name" value="Cytochrome c-like domain"/>
    <property type="match status" value="1"/>
</dbReference>
<dbReference type="PANTHER" id="PTHR37823">
    <property type="entry name" value="CYTOCHROME C-553-LIKE"/>
    <property type="match status" value="1"/>
</dbReference>
<keyword evidence="3 6" id="KW-0479">Metal-binding</keyword>
<evidence type="ECO:0000256" key="3">
    <source>
        <dbReference type="ARBA" id="ARBA00022723"/>
    </source>
</evidence>
<keyword evidence="9" id="KW-1185">Reference proteome</keyword>
<evidence type="ECO:0000313" key="9">
    <source>
        <dbReference type="Proteomes" id="UP001341820"/>
    </source>
</evidence>
<keyword evidence="5 6" id="KW-0408">Iron</keyword>
<dbReference type="PROSITE" id="PS51257">
    <property type="entry name" value="PROKAR_LIPOPROTEIN"/>
    <property type="match status" value="1"/>
</dbReference>
<dbReference type="EMBL" id="JAROAS010000026">
    <property type="protein sequence ID" value="MED4129045.1"/>
    <property type="molecule type" value="Genomic_DNA"/>
</dbReference>
<gene>
    <name evidence="8" type="ORF">P5F74_12945</name>
</gene>
<dbReference type="Proteomes" id="UP001341820">
    <property type="component" value="Unassembled WGS sequence"/>
</dbReference>
<evidence type="ECO:0000256" key="2">
    <source>
        <dbReference type="ARBA" id="ARBA00022617"/>
    </source>
</evidence>
<evidence type="ECO:0000256" key="4">
    <source>
        <dbReference type="ARBA" id="ARBA00022982"/>
    </source>
</evidence>
<dbReference type="Pfam" id="PF13442">
    <property type="entry name" value="Cytochrome_CBB3"/>
    <property type="match status" value="1"/>
</dbReference>
<dbReference type="SUPFAM" id="SSF46626">
    <property type="entry name" value="Cytochrome c"/>
    <property type="match status" value="1"/>
</dbReference>
<name>A0ABU6NP81_9BACI</name>
<dbReference type="PROSITE" id="PS51007">
    <property type="entry name" value="CYTC"/>
    <property type="match status" value="1"/>
</dbReference>
<evidence type="ECO:0000256" key="1">
    <source>
        <dbReference type="ARBA" id="ARBA00022448"/>
    </source>
</evidence>
<dbReference type="InterPro" id="IPR009056">
    <property type="entry name" value="Cyt_c-like_dom"/>
</dbReference>
<dbReference type="RefSeq" id="WP_052007854.1">
    <property type="nucleotide sequence ID" value="NZ_JAROAS010000026.1"/>
</dbReference>
<comment type="caution">
    <text evidence="8">The sequence shown here is derived from an EMBL/GenBank/DDBJ whole genome shotgun (WGS) entry which is preliminary data.</text>
</comment>
<evidence type="ECO:0000313" key="8">
    <source>
        <dbReference type="EMBL" id="MED4129045.1"/>
    </source>
</evidence>
<keyword evidence="4" id="KW-0249">Electron transport</keyword>
<keyword evidence="1" id="KW-0813">Transport</keyword>
<dbReference type="InterPro" id="IPR051811">
    <property type="entry name" value="Cytochrome_c550/c551-like"/>
</dbReference>
<evidence type="ECO:0000259" key="7">
    <source>
        <dbReference type="PROSITE" id="PS51007"/>
    </source>
</evidence>
<organism evidence="8 9">
    <name type="scientific">Shouchella miscanthi</name>
    <dbReference type="NCBI Taxonomy" id="2598861"/>
    <lineage>
        <taxon>Bacteria</taxon>
        <taxon>Bacillati</taxon>
        <taxon>Bacillota</taxon>
        <taxon>Bacilli</taxon>
        <taxon>Bacillales</taxon>
        <taxon>Bacillaceae</taxon>
        <taxon>Shouchella</taxon>
    </lineage>
</organism>
<feature type="domain" description="Cytochrome c" evidence="7">
    <location>
        <begin position="36"/>
        <end position="107"/>
    </location>
</feature>
<sequence>MKVVRCILFCFILLAACHPEVDDSKQNDVIDEEDIIFSDDGYQIYKENSCINCHGDQLQGASGPSLLDIDLTADEIEAIIVNGVGFMPPQDLDEEDRRALVEWLSAR</sequence>
<dbReference type="PANTHER" id="PTHR37823:SF4">
    <property type="entry name" value="MENAQUINOL-CYTOCHROME C REDUCTASE CYTOCHROME B_C SUBUNIT"/>
    <property type="match status" value="1"/>
</dbReference>
<proteinExistence type="predicted"/>
<keyword evidence="2 6" id="KW-0349">Heme</keyword>
<evidence type="ECO:0000256" key="6">
    <source>
        <dbReference type="PROSITE-ProRule" id="PRU00433"/>
    </source>
</evidence>
<accession>A0ABU6NP81</accession>
<protein>
    <submittedName>
        <fullName evidence="8">Cytochrome c</fullName>
    </submittedName>
</protein>
<evidence type="ECO:0000256" key="5">
    <source>
        <dbReference type="ARBA" id="ARBA00023004"/>
    </source>
</evidence>